<organism evidence="8 9">
    <name type="scientific">Arcticibacter pallidicorallinus</name>
    <dbReference type="NCBI Taxonomy" id="1259464"/>
    <lineage>
        <taxon>Bacteria</taxon>
        <taxon>Pseudomonadati</taxon>
        <taxon>Bacteroidota</taxon>
        <taxon>Sphingobacteriia</taxon>
        <taxon>Sphingobacteriales</taxon>
        <taxon>Sphingobacteriaceae</taxon>
        <taxon>Arcticibacter</taxon>
    </lineage>
</organism>
<gene>
    <name evidence="8" type="ORF">B0I27_107123</name>
</gene>
<comment type="caution">
    <text evidence="8">The sequence shown here is derived from an EMBL/GenBank/DDBJ whole genome shotgun (WGS) entry which is preliminary data.</text>
</comment>
<dbReference type="GO" id="GO:0007059">
    <property type="term" value="P:chromosome segregation"/>
    <property type="evidence" value="ECO:0007669"/>
    <property type="project" value="UniProtKB-KW"/>
</dbReference>
<sequence>MKTKWEGPFIYEPPNGDLDKDWLVWIKYQHPVTGKLERFRYNVGFKQYNTKQERREHGKALKIVLEDLLAEGWSPYNEYDVFAVHTNKNVVSLIDQYLEEVKGNIRSSTYKKYKIELNSFKNYLISNRLYNLELDEVKKATVLNFLNVQKNARKWKGKTYNHYLNDITTFFNYFHHNYDDYIEKVPTLSLKRAPIERPGNTAFNDWQFKKLKDLMLDNNDQMLYTFCSFIYYAALRNEAEGNYLKAGDFNFTAKTLKINSGTAKNRKTEYIPIYPDFMELLLELKVPEIPGDYYIFGKESRQKFVIGGPLPVGQDYFARHFRKYKEMLNLSERDGIYNYKHTRAVHLGEDGEDLYKIMKLFRHKDLATTMIYMRDLGINVQNTEFNKGRRF</sequence>
<evidence type="ECO:0000256" key="2">
    <source>
        <dbReference type="ARBA" id="ARBA00022908"/>
    </source>
</evidence>
<dbReference type="InterPro" id="IPR050090">
    <property type="entry name" value="Tyrosine_recombinase_XerCD"/>
</dbReference>
<dbReference type="GO" id="GO:0003677">
    <property type="term" value="F:DNA binding"/>
    <property type="evidence" value="ECO:0007669"/>
    <property type="project" value="UniProtKB-UniRule"/>
</dbReference>
<evidence type="ECO:0000256" key="4">
    <source>
        <dbReference type="ARBA" id="ARBA00023172"/>
    </source>
</evidence>
<dbReference type="GO" id="GO:0015074">
    <property type="term" value="P:DNA integration"/>
    <property type="evidence" value="ECO:0007669"/>
    <property type="project" value="UniProtKB-KW"/>
</dbReference>
<dbReference type="PROSITE" id="PS51898">
    <property type="entry name" value="TYR_RECOMBINASE"/>
    <property type="match status" value="1"/>
</dbReference>
<dbReference type="PANTHER" id="PTHR30349">
    <property type="entry name" value="PHAGE INTEGRASE-RELATED"/>
    <property type="match status" value="1"/>
</dbReference>
<evidence type="ECO:0000256" key="3">
    <source>
        <dbReference type="ARBA" id="ARBA00023125"/>
    </source>
</evidence>
<evidence type="ECO:0000259" key="6">
    <source>
        <dbReference type="PROSITE" id="PS51898"/>
    </source>
</evidence>
<dbReference type="PANTHER" id="PTHR30349:SF81">
    <property type="entry name" value="TYROSINE RECOMBINASE XERC"/>
    <property type="match status" value="1"/>
</dbReference>
<reference evidence="8 9" key="1">
    <citation type="submission" date="2018-03" db="EMBL/GenBank/DDBJ databases">
        <title>Genomic Encyclopedia of Type Strains, Phase III (KMG-III): the genomes of soil and plant-associated and newly described type strains.</title>
        <authorList>
            <person name="Whitman W."/>
        </authorList>
    </citation>
    <scope>NUCLEOTIDE SEQUENCE [LARGE SCALE GENOMIC DNA]</scope>
    <source>
        <strain evidence="8 9">CGMCC 1.9313</strain>
    </source>
</reference>
<proteinExistence type="predicted"/>
<dbReference type="OrthoDB" id="9806835at2"/>
<dbReference type="Gene3D" id="1.10.150.130">
    <property type="match status" value="1"/>
</dbReference>
<dbReference type="InterPro" id="IPR002104">
    <property type="entry name" value="Integrase_catalytic"/>
</dbReference>
<dbReference type="InterPro" id="IPR044068">
    <property type="entry name" value="CB"/>
</dbReference>
<dbReference type="RefSeq" id="WP_146133128.1">
    <property type="nucleotide sequence ID" value="NZ_PVTH01000007.1"/>
</dbReference>
<dbReference type="InterPro" id="IPR010998">
    <property type="entry name" value="Integrase_recombinase_N"/>
</dbReference>
<evidence type="ECO:0000256" key="1">
    <source>
        <dbReference type="ARBA" id="ARBA00022829"/>
    </source>
</evidence>
<keyword evidence="4" id="KW-0233">DNA recombination</keyword>
<dbReference type="InterPro" id="IPR011010">
    <property type="entry name" value="DNA_brk_join_enz"/>
</dbReference>
<dbReference type="AlphaFoldDB" id="A0A2T0U0T7"/>
<feature type="domain" description="Tyr recombinase" evidence="6">
    <location>
        <begin position="196"/>
        <end position="385"/>
    </location>
</feature>
<dbReference type="EMBL" id="PVTH01000007">
    <property type="protein sequence ID" value="PRY51537.1"/>
    <property type="molecule type" value="Genomic_DNA"/>
</dbReference>
<protein>
    <submittedName>
        <fullName evidence="8">Site-specific recombinase XerD</fullName>
    </submittedName>
</protein>
<name>A0A2T0U0T7_9SPHI</name>
<dbReference type="Pfam" id="PF00589">
    <property type="entry name" value="Phage_integrase"/>
    <property type="match status" value="1"/>
</dbReference>
<dbReference type="Proteomes" id="UP000238034">
    <property type="component" value="Unassembled WGS sequence"/>
</dbReference>
<keyword evidence="9" id="KW-1185">Reference proteome</keyword>
<dbReference type="CDD" id="cd00397">
    <property type="entry name" value="DNA_BRE_C"/>
    <property type="match status" value="1"/>
</dbReference>
<dbReference type="SUPFAM" id="SSF56349">
    <property type="entry name" value="DNA breaking-rejoining enzymes"/>
    <property type="match status" value="1"/>
</dbReference>
<dbReference type="GO" id="GO:0006310">
    <property type="term" value="P:DNA recombination"/>
    <property type="evidence" value="ECO:0007669"/>
    <property type="project" value="UniProtKB-KW"/>
</dbReference>
<evidence type="ECO:0000259" key="7">
    <source>
        <dbReference type="PROSITE" id="PS51900"/>
    </source>
</evidence>
<keyword evidence="2" id="KW-0229">DNA integration</keyword>
<feature type="domain" description="Core-binding (CB)" evidence="7">
    <location>
        <begin position="88"/>
        <end position="175"/>
    </location>
</feature>
<accession>A0A2T0U0T7</accession>
<dbReference type="PROSITE" id="PS51900">
    <property type="entry name" value="CB"/>
    <property type="match status" value="1"/>
</dbReference>
<dbReference type="Gene3D" id="1.10.443.10">
    <property type="entry name" value="Intergrase catalytic core"/>
    <property type="match status" value="1"/>
</dbReference>
<evidence type="ECO:0000256" key="5">
    <source>
        <dbReference type="PROSITE-ProRule" id="PRU01248"/>
    </source>
</evidence>
<evidence type="ECO:0000313" key="9">
    <source>
        <dbReference type="Proteomes" id="UP000238034"/>
    </source>
</evidence>
<evidence type="ECO:0000313" key="8">
    <source>
        <dbReference type="EMBL" id="PRY51537.1"/>
    </source>
</evidence>
<keyword evidence="1" id="KW-0159">Chromosome partition</keyword>
<keyword evidence="3 5" id="KW-0238">DNA-binding</keyword>
<dbReference type="InterPro" id="IPR013762">
    <property type="entry name" value="Integrase-like_cat_sf"/>
</dbReference>